<sequence>MSLRRRPNPLQWIWYALGGRLPERYREWVLHDTTSRFWVWRHAARSTVLVGPLMAVWLLLPGPLLLRLALVLMAALVGYFYSFVYMEEAAENRLKKHGYPAGTGKKIRRQAHAEEDRLALERYIAQYRTPQE</sequence>
<dbReference type="EMBL" id="VJWX01000097">
    <property type="protein sequence ID" value="TVT52789.1"/>
    <property type="molecule type" value="Genomic_DNA"/>
</dbReference>
<organism evidence="2 3">
    <name type="scientific">Amycolatopsis rhizosphaerae</name>
    <dbReference type="NCBI Taxonomy" id="2053003"/>
    <lineage>
        <taxon>Bacteria</taxon>
        <taxon>Bacillati</taxon>
        <taxon>Actinomycetota</taxon>
        <taxon>Actinomycetes</taxon>
        <taxon>Pseudonocardiales</taxon>
        <taxon>Pseudonocardiaceae</taxon>
        <taxon>Amycolatopsis</taxon>
    </lineage>
</organism>
<protein>
    <recommendedName>
        <fullName evidence="4">DUF5313 domain-containing protein</fullName>
    </recommendedName>
</protein>
<reference evidence="2 3" key="2">
    <citation type="submission" date="2019-08" db="EMBL/GenBank/DDBJ databases">
        <title>Amycolatopsis acidicola sp. nov., isolated from peat swamp forest soil.</title>
        <authorList>
            <person name="Srisuk N."/>
        </authorList>
    </citation>
    <scope>NUCLEOTIDE SEQUENCE [LARGE SCALE GENOMIC DNA]</scope>
    <source>
        <strain evidence="2 3">TBRC 6029</strain>
    </source>
</reference>
<evidence type="ECO:0008006" key="4">
    <source>
        <dbReference type="Google" id="ProtNLM"/>
    </source>
</evidence>
<keyword evidence="3" id="KW-1185">Reference proteome</keyword>
<gene>
    <name evidence="2" type="ORF">FNH05_12600</name>
</gene>
<evidence type="ECO:0000256" key="1">
    <source>
        <dbReference type="SAM" id="Phobius"/>
    </source>
</evidence>
<dbReference type="RefSeq" id="WP_144587687.1">
    <property type="nucleotide sequence ID" value="NZ_VJWX01000097.1"/>
</dbReference>
<feature type="transmembrane region" description="Helical" evidence="1">
    <location>
        <begin position="43"/>
        <end position="60"/>
    </location>
</feature>
<reference evidence="2 3" key="1">
    <citation type="submission" date="2019-07" db="EMBL/GenBank/DDBJ databases">
        <authorList>
            <person name="Duangmal K."/>
            <person name="Teo W.F.A."/>
        </authorList>
    </citation>
    <scope>NUCLEOTIDE SEQUENCE [LARGE SCALE GENOMIC DNA]</scope>
    <source>
        <strain evidence="2 3">TBRC 6029</strain>
    </source>
</reference>
<name>A0A558CVJ1_9PSEU</name>
<keyword evidence="1" id="KW-1133">Transmembrane helix</keyword>
<proteinExistence type="predicted"/>
<dbReference type="Proteomes" id="UP000320011">
    <property type="component" value="Unassembled WGS sequence"/>
</dbReference>
<accession>A0A558CVJ1</accession>
<comment type="caution">
    <text evidence="2">The sequence shown here is derived from an EMBL/GenBank/DDBJ whole genome shotgun (WGS) entry which is preliminary data.</text>
</comment>
<dbReference type="Pfam" id="PF17240">
    <property type="entry name" value="DUF5313"/>
    <property type="match status" value="1"/>
</dbReference>
<dbReference type="InterPro" id="IPR035197">
    <property type="entry name" value="DUF5313"/>
</dbReference>
<dbReference type="OrthoDB" id="5195204at2"/>
<keyword evidence="1" id="KW-0812">Transmembrane</keyword>
<evidence type="ECO:0000313" key="3">
    <source>
        <dbReference type="Proteomes" id="UP000320011"/>
    </source>
</evidence>
<dbReference type="AlphaFoldDB" id="A0A558CVJ1"/>
<evidence type="ECO:0000313" key="2">
    <source>
        <dbReference type="EMBL" id="TVT52789.1"/>
    </source>
</evidence>
<feature type="transmembrane region" description="Helical" evidence="1">
    <location>
        <begin position="66"/>
        <end position="86"/>
    </location>
</feature>
<keyword evidence="1" id="KW-0472">Membrane</keyword>